<evidence type="ECO:0000259" key="2">
    <source>
        <dbReference type="PROSITE" id="PS51708"/>
    </source>
</evidence>
<comment type="caution">
    <text evidence="3">The sequence shown here is derived from an EMBL/GenBank/DDBJ whole genome shotgun (WGS) entry which is preliminary data.</text>
</comment>
<evidence type="ECO:0000256" key="1">
    <source>
        <dbReference type="SAM" id="MobiDB-lite"/>
    </source>
</evidence>
<evidence type="ECO:0000313" key="3">
    <source>
        <dbReference type="EMBL" id="RZQ62696.1"/>
    </source>
</evidence>
<feature type="region of interest" description="Disordered" evidence="1">
    <location>
        <begin position="1"/>
        <end position="25"/>
    </location>
</feature>
<accession>A0A4Q7J750</accession>
<dbReference type="EMBL" id="SFCC01000008">
    <property type="protein sequence ID" value="RZQ62696.1"/>
    <property type="molecule type" value="Genomic_DNA"/>
</dbReference>
<organism evidence="3 4">
    <name type="scientific">Amycolatopsis suaedae</name>
    <dbReference type="NCBI Taxonomy" id="2510978"/>
    <lineage>
        <taxon>Bacteria</taxon>
        <taxon>Bacillati</taxon>
        <taxon>Actinomycetota</taxon>
        <taxon>Actinomycetes</taxon>
        <taxon>Pseudonocardiales</taxon>
        <taxon>Pseudonocardiaceae</taxon>
        <taxon>Amycolatopsis</taxon>
    </lineage>
</organism>
<dbReference type="Proteomes" id="UP000292003">
    <property type="component" value="Unassembled WGS sequence"/>
</dbReference>
<dbReference type="Gene3D" id="1.40.20.10">
    <property type="entry name" value="CHAD domain"/>
    <property type="match status" value="1"/>
</dbReference>
<gene>
    <name evidence="3" type="ORF">EWH70_17190</name>
</gene>
<dbReference type="SMART" id="SM00880">
    <property type="entry name" value="CHAD"/>
    <property type="match status" value="1"/>
</dbReference>
<reference evidence="3 4" key="1">
    <citation type="submission" date="2019-02" db="EMBL/GenBank/DDBJ databases">
        <title>Draft genome sequence of Amycolatopsis sp. 8-3EHSu isolated from roots of Suaeda maritima.</title>
        <authorList>
            <person name="Duangmal K."/>
            <person name="Chantavorakit T."/>
        </authorList>
    </citation>
    <scope>NUCLEOTIDE SEQUENCE [LARGE SCALE GENOMIC DNA]</scope>
    <source>
        <strain evidence="3 4">8-3EHSu</strain>
    </source>
</reference>
<dbReference type="OrthoDB" id="9777271at2"/>
<protein>
    <submittedName>
        <fullName evidence="3">CHAD domain-containing protein</fullName>
    </submittedName>
</protein>
<sequence>MSALSPAELGLPAEPAAAKPKDPPATHLRVKLDAQLRALLGHEAGARVGSDPEHVHQMRVAIRRMRSVLKMSGDLLGPTTEPVRAELGWLGTTLGEVRDLDVLIIRLRAVTAGFGAVDQPSARRLVSKFVTQRGNAKRRLIRTLDSSRYATLINQLAQLARRPEIERVDGLTGDGATTARLDLVAGLRKPYRKLAKAVAALPEDPPDDDLHALRIMGKRLRYAAELAEPAAGKKRAPQVRELMKAAKRLQTVLGEHQDACVAAERVRRLLDPDTSPDPQVAFIAGRIVECEAARRADARADYPRAVARIHSTAKSLLR</sequence>
<dbReference type="InterPro" id="IPR038186">
    <property type="entry name" value="CHAD_dom_sf"/>
</dbReference>
<dbReference type="InterPro" id="IPR007899">
    <property type="entry name" value="CHAD_dom"/>
</dbReference>
<keyword evidence="4" id="KW-1185">Reference proteome</keyword>
<feature type="compositionally biased region" description="Low complexity" evidence="1">
    <location>
        <begin position="1"/>
        <end position="18"/>
    </location>
</feature>
<dbReference type="RefSeq" id="WP_130476434.1">
    <property type="nucleotide sequence ID" value="NZ_SFCC01000008.1"/>
</dbReference>
<evidence type="ECO:0000313" key="4">
    <source>
        <dbReference type="Proteomes" id="UP000292003"/>
    </source>
</evidence>
<dbReference type="PROSITE" id="PS51708">
    <property type="entry name" value="CHAD"/>
    <property type="match status" value="1"/>
</dbReference>
<proteinExistence type="predicted"/>
<dbReference type="AlphaFoldDB" id="A0A4Q7J750"/>
<dbReference type="PANTHER" id="PTHR39339:SF1">
    <property type="entry name" value="CHAD DOMAIN-CONTAINING PROTEIN"/>
    <property type="match status" value="1"/>
</dbReference>
<name>A0A4Q7J750_9PSEU</name>
<dbReference type="PANTHER" id="PTHR39339">
    <property type="entry name" value="SLR1444 PROTEIN"/>
    <property type="match status" value="1"/>
</dbReference>
<dbReference type="Pfam" id="PF05235">
    <property type="entry name" value="CHAD"/>
    <property type="match status" value="1"/>
</dbReference>
<feature type="domain" description="CHAD" evidence="2">
    <location>
        <begin position="21"/>
        <end position="311"/>
    </location>
</feature>